<proteinExistence type="inferred from homology"/>
<dbReference type="Pfam" id="PF00587">
    <property type="entry name" value="tRNA-synt_2b"/>
    <property type="match status" value="1"/>
</dbReference>
<dbReference type="GO" id="GO:0004827">
    <property type="term" value="F:proline-tRNA ligase activity"/>
    <property type="evidence" value="ECO:0007669"/>
    <property type="project" value="UniProtKB-UniRule"/>
</dbReference>
<dbReference type="PROSITE" id="PS50862">
    <property type="entry name" value="AA_TRNA_LIGASE_II"/>
    <property type="match status" value="1"/>
</dbReference>
<dbReference type="CDD" id="cd00862">
    <property type="entry name" value="ProRS_anticodon_zinc"/>
    <property type="match status" value="1"/>
</dbReference>
<comment type="domain">
    <text evidence="7">Consists of three domains: the N-terminal catalytic domain, the anticodon-binding domain and the C-terminal extension.</text>
</comment>
<dbReference type="EMBL" id="JADFAR010000025">
    <property type="protein sequence ID" value="MBE5728637.1"/>
    <property type="molecule type" value="Genomic_DNA"/>
</dbReference>
<keyword evidence="5 7" id="KW-0030">Aminoacyl-tRNA synthetase</keyword>
<protein>
    <recommendedName>
        <fullName evidence="7">Proline--tRNA ligase</fullName>
        <ecNumber evidence="7">6.1.1.15</ecNumber>
    </recommendedName>
    <alternativeName>
        <fullName evidence="7">Prolyl-tRNA synthetase</fullName>
        <shortName evidence="7">ProRS</shortName>
    </alternativeName>
</protein>
<comment type="catalytic activity">
    <reaction evidence="6 7">
        <text>tRNA(Pro) + L-proline + ATP = L-prolyl-tRNA(Pro) + AMP + diphosphate</text>
        <dbReference type="Rhea" id="RHEA:14305"/>
        <dbReference type="Rhea" id="RHEA-COMP:9700"/>
        <dbReference type="Rhea" id="RHEA-COMP:9702"/>
        <dbReference type="ChEBI" id="CHEBI:30616"/>
        <dbReference type="ChEBI" id="CHEBI:33019"/>
        <dbReference type="ChEBI" id="CHEBI:60039"/>
        <dbReference type="ChEBI" id="CHEBI:78442"/>
        <dbReference type="ChEBI" id="CHEBI:78532"/>
        <dbReference type="ChEBI" id="CHEBI:456215"/>
        <dbReference type="EC" id="6.1.1.15"/>
    </reaction>
</comment>
<evidence type="ECO:0000256" key="6">
    <source>
        <dbReference type="ARBA" id="ARBA00047671"/>
    </source>
</evidence>
<feature type="domain" description="Aminoacyl-transfer RNA synthetases class-II family profile" evidence="8">
    <location>
        <begin position="40"/>
        <end position="282"/>
    </location>
</feature>
<accession>A0A8T3UYX9</accession>
<evidence type="ECO:0000256" key="3">
    <source>
        <dbReference type="ARBA" id="ARBA00022840"/>
    </source>
</evidence>
<comment type="subunit">
    <text evidence="7">Homodimer.</text>
</comment>
<dbReference type="PANTHER" id="PTHR43382:SF2">
    <property type="entry name" value="BIFUNCTIONAL GLUTAMATE_PROLINE--TRNA LIGASE"/>
    <property type="match status" value="1"/>
</dbReference>
<dbReference type="SUPFAM" id="SSF55681">
    <property type="entry name" value="Class II aaRS and biotin synthetases"/>
    <property type="match status" value="1"/>
</dbReference>
<dbReference type="InterPro" id="IPR017449">
    <property type="entry name" value="Pro-tRNA_synth_II"/>
</dbReference>
<dbReference type="InterPro" id="IPR002316">
    <property type="entry name" value="Pro-tRNA-ligase_IIa"/>
</dbReference>
<dbReference type="Gene3D" id="3.40.50.800">
    <property type="entry name" value="Anticodon-binding domain"/>
    <property type="match status" value="1"/>
</dbReference>
<dbReference type="SUPFAM" id="SSF64586">
    <property type="entry name" value="C-terminal domain of ProRS"/>
    <property type="match status" value="1"/>
</dbReference>
<dbReference type="InterPro" id="IPR006195">
    <property type="entry name" value="aa-tRNA-synth_II"/>
</dbReference>
<dbReference type="InterPro" id="IPR004154">
    <property type="entry name" value="Anticodon-bd"/>
</dbReference>
<reference evidence="9 10" key="1">
    <citation type="submission" date="2020-09" db="EMBL/GenBank/DDBJ databases">
        <title>Genomic characterization of a novel Parvarchaeota family in acid mine drainage sediments.</title>
        <authorList>
            <person name="Luo Z.-H."/>
        </authorList>
    </citation>
    <scope>NUCLEOTIDE SEQUENCE [LARGE SCALE GENOMIC DNA]</scope>
    <source>
        <strain evidence="9">MAS1_bins.189</strain>
    </source>
</reference>
<dbReference type="PRINTS" id="PR01046">
    <property type="entry name" value="TRNASYNTHPRO"/>
</dbReference>
<evidence type="ECO:0000313" key="10">
    <source>
        <dbReference type="Proteomes" id="UP000718571"/>
    </source>
</evidence>
<name>A0A8T3UYX9_9ARCH</name>
<sequence length="478" mass="55494">MADNIKNKKEKDVINWFNEVLLKAKVVDFSSVKGFSVYMPYGYRMWEMSQEYLDRKFKELGVENAYFPSLIPEHLLAKEEKHIEHFSVEAAWVTMGGDKKLDERLAIRPTSETIIYDSLSNWIKSYRDLPMMLNQWVNVVRWETKETRFFLRGREFLWQEGHCAFRTDKEADENALQMIKVYKEYMEEIMAMPSFIGLKSEREKFAGADKTYTMEVFLPGNYASQVATSHDLGTNFSKPFEIKFLNEKNEWEYVYQTSWGISTRAIGVMVLEFGDDKGLVLPPRVAPIQVVIIPILGSKSDEKIFSESKKIENELLKLGVRAKLDGDKDSSPGWKFNEYELKGVPMRLEVGEKELQNGELTYKVRFDGEKGTIKLDKLASISEKLNLIQSKMLNEQRKKVMSNIKTTDNKDEFVAGLKERKYIFKAPWCGSEKCEDKIEEETSASSRFIPLDKDELISDRCIYCGEKAKFNAYFAQSF</sequence>
<dbReference type="SUPFAM" id="SSF52954">
    <property type="entry name" value="Class II aaRS ABD-related"/>
    <property type="match status" value="1"/>
</dbReference>
<comment type="subcellular location">
    <subcellularLocation>
        <location evidence="7">Cytoplasm</location>
    </subcellularLocation>
</comment>
<dbReference type="HAMAP" id="MF_01571">
    <property type="entry name" value="Pro_tRNA_synth_type3"/>
    <property type="match status" value="1"/>
</dbReference>
<dbReference type="InterPro" id="IPR004499">
    <property type="entry name" value="Pro-tRNA-ligase_IIa_arc-type"/>
</dbReference>
<evidence type="ECO:0000256" key="1">
    <source>
        <dbReference type="ARBA" id="ARBA00022598"/>
    </source>
</evidence>
<evidence type="ECO:0000256" key="5">
    <source>
        <dbReference type="ARBA" id="ARBA00023146"/>
    </source>
</evidence>
<dbReference type="SMART" id="SM00946">
    <property type="entry name" value="ProRS-C_1"/>
    <property type="match status" value="1"/>
</dbReference>
<dbReference type="InterPro" id="IPR036621">
    <property type="entry name" value="Anticodon-bd_dom_sf"/>
</dbReference>
<dbReference type="EC" id="6.1.1.15" evidence="7"/>
<evidence type="ECO:0000259" key="8">
    <source>
        <dbReference type="PROSITE" id="PS50862"/>
    </source>
</evidence>
<dbReference type="FunFam" id="3.30.930.10:FF:000037">
    <property type="entry name" value="Proline--tRNA ligase"/>
    <property type="match status" value="1"/>
</dbReference>
<dbReference type="InterPro" id="IPR033721">
    <property type="entry name" value="ProRS_core_arch_euk"/>
</dbReference>
<dbReference type="GO" id="GO:0006433">
    <property type="term" value="P:prolyl-tRNA aminoacylation"/>
    <property type="evidence" value="ECO:0007669"/>
    <property type="project" value="UniProtKB-UniRule"/>
</dbReference>
<dbReference type="Pfam" id="PF09180">
    <property type="entry name" value="ProRS-C_1"/>
    <property type="match status" value="1"/>
</dbReference>
<comment type="function">
    <text evidence="7">Catalyzes the attachment of proline to tRNA(Pro) in a two-step reaction: proline is first activated by ATP to form Pro-AMP and then transferred to the acceptor end of tRNA(Pro).</text>
</comment>
<evidence type="ECO:0000256" key="4">
    <source>
        <dbReference type="ARBA" id="ARBA00022917"/>
    </source>
</evidence>
<dbReference type="Pfam" id="PF03129">
    <property type="entry name" value="HGTP_anticodon"/>
    <property type="match status" value="1"/>
</dbReference>
<dbReference type="Proteomes" id="UP000718571">
    <property type="component" value="Unassembled WGS sequence"/>
</dbReference>
<comment type="caution">
    <text evidence="9">The sequence shown here is derived from an EMBL/GenBank/DDBJ whole genome shotgun (WGS) entry which is preliminary data.</text>
</comment>
<dbReference type="PANTHER" id="PTHR43382">
    <property type="entry name" value="PROLYL-TRNA SYNTHETASE"/>
    <property type="match status" value="1"/>
</dbReference>
<keyword evidence="4 7" id="KW-0648">Protein biosynthesis</keyword>
<keyword evidence="1 7" id="KW-0436">Ligase</keyword>
<evidence type="ECO:0000313" key="9">
    <source>
        <dbReference type="EMBL" id="MBE5728637.1"/>
    </source>
</evidence>
<dbReference type="NCBIfam" id="TIGR00408">
    <property type="entry name" value="proS_fam_I"/>
    <property type="match status" value="1"/>
</dbReference>
<dbReference type="GO" id="GO:0017101">
    <property type="term" value="C:aminoacyl-tRNA synthetase multienzyme complex"/>
    <property type="evidence" value="ECO:0007669"/>
    <property type="project" value="TreeGrafter"/>
</dbReference>
<dbReference type="CDD" id="cd00778">
    <property type="entry name" value="ProRS_core_arch_euk"/>
    <property type="match status" value="1"/>
</dbReference>
<organism evidence="9 10">
    <name type="scientific">Candidatus Acidifodinimicrobium mancum</name>
    <dbReference type="NCBI Taxonomy" id="2898728"/>
    <lineage>
        <taxon>Archaea</taxon>
        <taxon>Candidatus Parvarchaeota</taxon>
        <taxon>Candidatus Acidifodinimicrobiaceae</taxon>
        <taxon>Candidatus Acidifodinimicrobium</taxon>
    </lineage>
</organism>
<dbReference type="GO" id="GO:0005737">
    <property type="term" value="C:cytoplasm"/>
    <property type="evidence" value="ECO:0007669"/>
    <property type="project" value="UniProtKB-SubCell"/>
</dbReference>
<dbReference type="InterPro" id="IPR016061">
    <property type="entry name" value="Pro-tRNA_ligase_II_C"/>
</dbReference>
<keyword evidence="7" id="KW-0963">Cytoplasm</keyword>
<dbReference type="Gene3D" id="3.30.110.30">
    <property type="entry name" value="C-terminal domain of ProRS"/>
    <property type="match status" value="1"/>
</dbReference>
<dbReference type="InterPro" id="IPR002314">
    <property type="entry name" value="aa-tRNA-synt_IIb"/>
</dbReference>
<keyword evidence="3 7" id="KW-0067">ATP-binding</keyword>
<dbReference type="GO" id="GO:0005524">
    <property type="term" value="F:ATP binding"/>
    <property type="evidence" value="ECO:0007669"/>
    <property type="project" value="UniProtKB-UniRule"/>
</dbReference>
<dbReference type="Gene3D" id="3.30.930.10">
    <property type="entry name" value="Bira Bifunctional Protein, Domain 2"/>
    <property type="match status" value="1"/>
</dbReference>
<evidence type="ECO:0000256" key="2">
    <source>
        <dbReference type="ARBA" id="ARBA00022741"/>
    </source>
</evidence>
<dbReference type="InterPro" id="IPR045864">
    <property type="entry name" value="aa-tRNA-synth_II/BPL/LPL"/>
</dbReference>
<comment type="similarity">
    <text evidence="7">Belongs to the class-II aminoacyl-tRNA synthetase family. ProS type 3 subfamily.</text>
</comment>
<gene>
    <name evidence="7" type="primary">proS</name>
    <name evidence="9" type="ORF">IHE51_02140</name>
</gene>
<evidence type="ECO:0000256" key="7">
    <source>
        <dbReference type="HAMAP-Rule" id="MF_01571"/>
    </source>
</evidence>
<dbReference type="AlphaFoldDB" id="A0A8T3UYX9"/>
<keyword evidence="2 7" id="KW-0547">Nucleotide-binding</keyword>